<reference evidence="4 5" key="1">
    <citation type="submission" date="2021-05" db="EMBL/GenBank/DDBJ databases">
        <title>A novel Methanospirillum isolate from a pyrite-forming mixed culture.</title>
        <authorList>
            <person name="Bunk B."/>
            <person name="Sproer C."/>
            <person name="Spring S."/>
            <person name="Pester M."/>
        </authorList>
    </citation>
    <scope>NUCLEOTIDE SEQUENCE [LARGE SCALE GENOMIC DNA]</scope>
    <source>
        <strain evidence="4 5">J.3.6.1-F.2.7.3</strain>
    </source>
</reference>
<feature type="domain" description="Pyruvate/ketoisovalerate oxidoreductase catalytic" evidence="2">
    <location>
        <begin position="12"/>
        <end position="162"/>
    </location>
</feature>
<keyword evidence="5" id="KW-1185">Reference proteome</keyword>
<dbReference type="InterPro" id="IPR050722">
    <property type="entry name" value="Pyruvate:ferred/Flavod_OxRd"/>
</dbReference>
<evidence type="ECO:0000256" key="1">
    <source>
        <dbReference type="ARBA" id="ARBA00023002"/>
    </source>
</evidence>
<sequence length="546" mass="59812">MNEYSILIGGKAGDGISQAGQIIGSIFSSLGYHVYQYVDYPSLIRGGHNFCIIRAAKEPIFTHRTKVNVIIAFDQQTVDTHLDKLANHGIILFDKDKVKTEGVGISITQIINELQGIPIMGNTAMIAVLFRYLGVPWEHVESVLSRKIPKKIEKNLQIAQAAWKTVTPGLNFSPISGETKPFLSGNEWIAIGLLAGGIDAYIAYPMTPSSGVLHFLASVAEETGITVYHPESEIAVILMALGFSYTGKKSAVGTSGGGFCLMTEGLSLAGQAELPIVIIVSQRTGPSTGLPTYTAQSDLMFIRHAGQGEFPRWIAAPANPDEALRLGAEAVQVSSQFQIPAFILTDKTFSEGIYTGSSSLPRTEPITKPGPTFPYNRYADHPDGISPVLSPPYPGESIKVNSYTHDVRGITTEDPQVTRFMVEKRKRKQQVLCEYVDRPENIFIDGDKNATTGIICWGSVRGPVTEAIQTMSVRIISPLILEPFPKKSFLKAMEGVEKIILIEESAMGQLDKILREHGIVPDHLILRYDGRPSAVEELEEQIRRYI</sequence>
<dbReference type="Gene3D" id="3.40.50.970">
    <property type="match status" value="1"/>
</dbReference>
<evidence type="ECO:0000259" key="3">
    <source>
        <dbReference type="Pfam" id="PF01855"/>
    </source>
</evidence>
<dbReference type="SUPFAM" id="SSF53323">
    <property type="entry name" value="Pyruvate-ferredoxin oxidoreductase, PFOR, domain III"/>
    <property type="match status" value="1"/>
</dbReference>
<keyword evidence="1" id="KW-0560">Oxidoreductase</keyword>
<dbReference type="Pfam" id="PF01558">
    <property type="entry name" value="POR"/>
    <property type="match status" value="1"/>
</dbReference>
<protein>
    <submittedName>
        <fullName evidence="4">2-oxoacid:acceptor oxidoreductase subunit alpha</fullName>
    </submittedName>
</protein>
<dbReference type="AlphaFoldDB" id="A0A8E7B1H0"/>
<dbReference type="CDD" id="cd07034">
    <property type="entry name" value="TPP_PYR_PFOR_IOR-alpha_like"/>
    <property type="match status" value="1"/>
</dbReference>
<dbReference type="EMBL" id="CP075546">
    <property type="protein sequence ID" value="QVV89321.1"/>
    <property type="molecule type" value="Genomic_DNA"/>
</dbReference>
<dbReference type="GO" id="GO:0044272">
    <property type="term" value="P:sulfur compound biosynthetic process"/>
    <property type="evidence" value="ECO:0007669"/>
    <property type="project" value="UniProtKB-ARBA"/>
</dbReference>
<dbReference type="InterPro" id="IPR002869">
    <property type="entry name" value="Pyrv_flavodox_OxRed_cen"/>
</dbReference>
<dbReference type="Proteomes" id="UP000680656">
    <property type="component" value="Chromosome"/>
</dbReference>
<organism evidence="4 5">
    <name type="scientific">Methanospirillum purgamenti</name>
    <dbReference type="NCBI Taxonomy" id="2834276"/>
    <lineage>
        <taxon>Archaea</taxon>
        <taxon>Methanobacteriati</taxon>
        <taxon>Methanobacteriota</taxon>
        <taxon>Stenosarchaea group</taxon>
        <taxon>Methanomicrobia</taxon>
        <taxon>Methanomicrobiales</taxon>
        <taxon>Methanospirillaceae</taxon>
        <taxon>Methanospirillum</taxon>
    </lineage>
</organism>
<gene>
    <name evidence="4" type="ORF">KHC33_01930</name>
</gene>
<evidence type="ECO:0000313" key="4">
    <source>
        <dbReference type="EMBL" id="QVV89321.1"/>
    </source>
</evidence>
<dbReference type="InterPro" id="IPR019752">
    <property type="entry name" value="Pyrv/ketoisovalerate_OxRed_cat"/>
</dbReference>
<dbReference type="GO" id="GO:0006979">
    <property type="term" value="P:response to oxidative stress"/>
    <property type="evidence" value="ECO:0007669"/>
    <property type="project" value="TreeGrafter"/>
</dbReference>
<dbReference type="GO" id="GO:0016903">
    <property type="term" value="F:oxidoreductase activity, acting on the aldehyde or oxo group of donors"/>
    <property type="evidence" value="ECO:0007669"/>
    <property type="project" value="InterPro"/>
</dbReference>
<dbReference type="NCBIfam" id="TIGR03710">
    <property type="entry name" value="OAFO_sf"/>
    <property type="match status" value="1"/>
</dbReference>
<dbReference type="PANTHER" id="PTHR32154:SF20">
    <property type="entry name" value="2-OXOGLUTARATE OXIDOREDUCTASE SUBUNIT KORA"/>
    <property type="match status" value="1"/>
</dbReference>
<dbReference type="SUPFAM" id="SSF52518">
    <property type="entry name" value="Thiamin diphosphate-binding fold (THDP-binding)"/>
    <property type="match status" value="1"/>
</dbReference>
<dbReference type="InterPro" id="IPR022367">
    <property type="entry name" value="2-oxoacid/accept_OxRdtase_asu"/>
</dbReference>
<dbReference type="InterPro" id="IPR029061">
    <property type="entry name" value="THDP-binding"/>
</dbReference>
<dbReference type="InterPro" id="IPR009014">
    <property type="entry name" value="Transketo_C/PFOR_II"/>
</dbReference>
<proteinExistence type="predicted"/>
<dbReference type="KEGG" id="mrtj:KHC33_01930"/>
<dbReference type="GO" id="GO:0006082">
    <property type="term" value="P:organic acid metabolic process"/>
    <property type="evidence" value="ECO:0007669"/>
    <property type="project" value="UniProtKB-ARBA"/>
</dbReference>
<dbReference type="Pfam" id="PF01855">
    <property type="entry name" value="POR_N"/>
    <property type="match status" value="1"/>
</dbReference>
<dbReference type="InterPro" id="IPR002880">
    <property type="entry name" value="Pyrv_Fd/Flavodoxin_OxRdtase_N"/>
</dbReference>
<dbReference type="RefSeq" id="WP_214420118.1">
    <property type="nucleotide sequence ID" value="NZ_CP075546.1"/>
</dbReference>
<evidence type="ECO:0000313" key="5">
    <source>
        <dbReference type="Proteomes" id="UP000680656"/>
    </source>
</evidence>
<feature type="domain" description="Pyruvate flavodoxin/ferredoxin oxidoreductase pyrimidine binding" evidence="3">
    <location>
        <begin position="193"/>
        <end position="414"/>
    </location>
</feature>
<dbReference type="PANTHER" id="PTHR32154">
    <property type="entry name" value="PYRUVATE-FLAVODOXIN OXIDOREDUCTASE-RELATED"/>
    <property type="match status" value="1"/>
</dbReference>
<dbReference type="Gene3D" id="3.40.920.10">
    <property type="entry name" value="Pyruvate-ferredoxin oxidoreductase, PFOR, domain III"/>
    <property type="match status" value="1"/>
</dbReference>
<dbReference type="SUPFAM" id="SSF52922">
    <property type="entry name" value="TK C-terminal domain-like"/>
    <property type="match status" value="1"/>
</dbReference>
<accession>A0A8E7B1H0</accession>
<dbReference type="GeneID" id="65095904"/>
<name>A0A8E7B1H0_9EURY</name>
<dbReference type="Gene3D" id="3.40.50.920">
    <property type="match status" value="1"/>
</dbReference>
<evidence type="ECO:0000259" key="2">
    <source>
        <dbReference type="Pfam" id="PF01558"/>
    </source>
</evidence>